<accession>A0A834SIA2</accession>
<dbReference type="GO" id="GO:0006970">
    <property type="term" value="P:response to osmotic stress"/>
    <property type="evidence" value="ECO:0007669"/>
    <property type="project" value="TreeGrafter"/>
</dbReference>
<evidence type="ECO:0000313" key="4">
    <source>
        <dbReference type="Proteomes" id="UP000634136"/>
    </source>
</evidence>
<feature type="compositionally biased region" description="Polar residues" evidence="1">
    <location>
        <begin position="44"/>
        <end position="65"/>
    </location>
</feature>
<dbReference type="OrthoDB" id="780868at2759"/>
<dbReference type="PANTHER" id="PTHR33179:SF9">
    <property type="entry name" value="OS01G0278000 PROTEIN"/>
    <property type="match status" value="1"/>
</dbReference>
<protein>
    <submittedName>
        <fullName evidence="3">Calmodulin-binding protein 25</fullName>
    </submittedName>
</protein>
<dbReference type="EMBL" id="JAAIUW010000013">
    <property type="protein sequence ID" value="KAF7803966.1"/>
    <property type="molecule type" value="Genomic_DNA"/>
</dbReference>
<keyword evidence="4" id="KW-1185">Reference proteome</keyword>
<sequence length="216" mass="23299">MAYSDHLASIEPWTFRTTFADSWFTEALARDAQALTNALHKSLSHTNPDTTPTSAVSALSGSDQETPSKRQRTTVPPATGKVSKRKSRASKRSSQTTFIAADPANFRQMVQQVTGVRVDNSQMIMAPMLKPEPQRNGSRLLPSAAGDGVYLPTLDTSAVLLDRHRQEVGSAGPGISGPGPLAFGIVDDGDCFATPALDFDTFPSFPTLESWKVMFI</sequence>
<organism evidence="3 4">
    <name type="scientific">Senna tora</name>
    <dbReference type="NCBI Taxonomy" id="362788"/>
    <lineage>
        <taxon>Eukaryota</taxon>
        <taxon>Viridiplantae</taxon>
        <taxon>Streptophyta</taxon>
        <taxon>Embryophyta</taxon>
        <taxon>Tracheophyta</taxon>
        <taxon>Spermatophyta</taxon>
        <taxon>Magnoliopsida</taxon>
        <taxon>eudicotyledons</taxon>
        <taxon>Gunneridae</taxon>
        <taxon>Pentapetalae</taxon>
        <taxon>rosids</taxon>
        <taxon>fabids</taxon>
        <taxon>Fabales</taxon>
        <taxon>Fabaceae</taxon>
        <taxon>Caesalpinioideae</taxon>
        <taxon>Cassia clade</taxon>
        <taxon>Senna</taxon>
    </lineage>
</organism>
<dbReference type="Proteomes" id="UP000634136">
    <property type="component" value="Unassembled WGS sequence"/>
</dbReference>
<dbReference type="InterPro" id="IPR039609">
    <property type="entry name" value="VQ_15/22"/>
</dbReference>
<feature type="region of interest" description="Disordered" evidence="1">
    <location>
        <begin position="43"/>
        <end position="97"/>
    </location>
</feature>
<evidence type="ECO:0000259" key="2">
    <source>
        <dbReference type="Pfam" id="PF05678"/>
    </source>
</evidence>
<proteinExistence type="predicted"/>
<evidence type="ECO:0000313" key="3">
    <source>
        <dbReference type="EMBL" id="KAF7803966.1"/>
    </source>
</evidence>
<dbReference type="InterPro" id="IPR008889">
    <property type="entry name" value="VQ"/>
</dbReference>
<dbReference type="AlphaFoldDB" id="A0A834SIA2"/>
<reference evidence="3" key="1">
    <citation type="submission" date="2020-09" db="EMBL/GenBank/DDBJ databases">
        <title>Genome-Enabled Discovery of Anthraquinone Biosynthesis in Senna tora.</title>
        <authorList>
            <person name="Kang S.-H."/>
            <person name="Pandey R.P."/>
            <person name="Lee C.-M."/>
            <person name="Sim J.-S."/>
            <person name="Jeong J.-T."/>
            <person name="Choi B.-S."/>
            <person name="Jung M."/>
            <person name="Ginzburg D."/>
            <person name="Zhao K."/>
            <person name="Won S.Y."/>
            <person name="Oh T.-J."/>
            <person name="Yu Y."/>
            <person name="Kim N.-H."/>
            <person name="Lee O.R."/>
            <person name="Lee T.-H."/>
            <person name="Bashyal P."/>
            <person name="Kim T.-S."/>
            <person name="Lee W.-H."/>
            <person name="Kawkins C."/>
            <person name="Kim C.-K."/>
            <person name="Kim J.S."/>
            <person name="Ahn B.O."/>
            <person name="Rhee S.Y."/>
            <person name="Sohng J.K."/>
        </authorList>
    </citation>
    <scope>NUCLEOTIDE SEQUENCE</scope>
    <source>
        <tissue evidence="3">Leaf</tissue>
    </source>
</reference>
<gene>
    <name evidence="3" type="ORF">G2W53_043077</name>
</gene>
<feature type="domain" description="VQ" evidence="2">
    <location>
        <begin position="94"/>
        <end position="115"/>
    </location>
</feature>
<dbReference type="GO" id="GO:0005634">
    <property type="term" value="C:nucleus"/>
    <property type="evidence" value="ECO:0007669"/>
    <property type="project" value="TreeGrafter"/>
</dbReference>
<dbReference type="GO" id="GO:0005516">
    <property type="term" value="F:calmodulin binding"/>
    <property type="evidence" value="ECO:0007669"/>
    <property type="project" value="TreeGrafter"/>
</dbReference>
<dbReference type="Pfam" id="PF05678">
    <property type="entry name" value="VQ"/>
    <property type="match status" value="1"/>
</dbReference>
<comment type="caution">
    <text evidence="3">The sequence shown here is derived from an EMBL/GenBank/DDBJ whole genome shotgun (WGS) entry which is preliminary data.</text>
</comment>
<evidence type="ECO:0000256" key="1">
    <source>
        <dbReference type="SAM" id="MobiDB-lite"/>
    </source>
</evidence>
<dbReference type="PANTHER" id="PTHR33179">
    <property type="entry name" value="VQ MOTIF-CONTAINING PROTEIN"/>
    <property type="match status" value="1"/>
</dbReference>
<name>A0A834SIA2_9FABA</name>
<feature type="compositionally biased region" description="Basic residues" evidence="1">
    <location>
        <begin position="82"/>
        <end position="91"/>
    </location>
</feature>